<evidence type="ECO:0000256" key="3">
    <source>
        <dbReference type="ARBA" id="ARBA00023315"/>
    </source>
</evidence>
<evidence type="ECO:0008006" key="8">
    <source>
        <dbReference type="Google" id="ProtNLM"/>
    </source>
</evidence>
<evidence type="ECO:0000256" key="2">
    <source>
        <dbReference type="ARBA" id="ARBA00022679"/>
    </source>
</evidence>
<gene>
    <name evidence="5 7" type="ORF">BDZ99DRAFT_480273</name>
</gene>
<dbReference type="RefSeq" id="XP_033572537.1">
    <property type="nucleotide sequence ID" value="XM_033722324.1"/>
</dbReference>
<dbReference type="GO" id="GO:0005739">
    <property type="term" value="C:mitochondrion"/>
    <property type="evidence" value="ECO:0007669"/>
    <property type="project" value="TreeGrafter"/>
</dbReference>
<dbReference type="PANTHER" id="PTHR43178:SF5">
    <property type="entry name" value="LIPOAMIDE ACYLTRANSFERASE COMPONENT OF BRANCHED-CHAIN ALPHA-KETO ACID DEHYDROGENASE COMPLEX, MITOCHONDRIAL"/>
    <property type="match status" value="1"/>
</dbReference>
<sequence length="232" mass="25678">MHSIRGMRYLRFSTVTLATGTDGPEHHLLEACLNTQVTSRWDSTIKALRYETDGMAIVGRPLLDIDVGVTEQGAVGRTEEHTKSIDSEIEVEIVIADDLQEMREPESSLSQAANEEKFRASSPGPQTYKTSSRARVGSMTHGVRHMFKSVGLEVTDIQGTERDGRISKEDIQRDISETSSPSPPTSSPKVTTMPQISSEDRLVSLTLTENAMFKTMTRSVTISHFLYTVPSM</sequence>
<comment type="cofactor">
    <cofactor evidence="1">
        <name>(R)-lipoate</name>
        <dbReference type="ChEBI" id="CHEBI:83088"/>
    </cofactor>
</comment>
<evidence type="ECO:0000313" key="5">
    <source>
        <dbReference type="EMBL" id="KAF2805573.1"/>
    </source>
</evidence>
<reference evidence="5 7" key="1">
    <citation type="journal article" date="2020" name="Stud. Mycol.">
        <title>101 Dothideomycetes genomes: a test case for predicting lifestyles and emergence of pathogens.</title>
        <authorList>
            <person name="Haridas S."/>
            <person name="Albert R."/>
            <person name="Binder M."/>
            <person name="Bloem J."/>
            <person name="Labutti K."/>
            <person name="Salamov A."/>
            <person name="Andreopoulos B."/>
            <person name="Baker S."/>
            <person name="Barry K."/>
            <person name="Bills G."/>
            <person name="Bluhm B."/>
            <person name="Cannon C."/>
            <person name="Castanera R."/>
            <person name="Culley D."/>
            <person name="Daum C."/>
            <person name="Ezra D."/>
            <person name="Gonzalez J."/>
            <person name="Henrissat B."/>
            <person name="Kuo A."/>
            <person name="Liang C."/>
            <person name="Lipzen A."/>
            <person name="Lutzoni F."/>
            <person name="Magnuson J."/>
            <person name="Mondo S."/>
            <person name="Nolan M."/>
            <person name="Ohm R."/>
            <person name="Pangilinan J."/>
            <person name="Park H.-J."/>
            <person name="Ramirez L."/>
            <person name="Alfaro M."/>
            <person name="Sun H."/>
            <person name="Tritt A."/>
            <person name="Yoshinaga Y."/>
            <person name="Zwiers L.-H."/>
            <person name="Turgeon B."/>
            <person name="Goodwin S."/>
            <person name="Spatafora J."/>
            <person name="Crous P."/>
            <person name="Grigoriev I."/>
        </authorList>
    </citation>
    <scope>NUCLEOTIDE SEQUENCE</scope>
    <source>
        <strain evidence="5 7">CBS 304.34</strain>
    </source>
</reference>
<evidence type="ECO:0000313" key="7">
    <source>
        <dbReference type="RefSeq" id="XP_033572537.1"/>
    </source>
</evidence>
<dbReference type="SUPFAM" id="SSF47005">
    <property type="entry name" value="Peripheral subunit-binding domain of 2-oxo acid dehydrogenase complex"/>
    <property type="match status" value="1"/>
</dbReference>
<name>A0A6A6YAP6_9PEZI</name>
<evidence type="ECO:0000313" key="6">
    <source>
        <dbReference type="Proteomes" id="UP000504636"/>
    </source>
</evidence>
<protein>
    <recommendedName>
        <fullName evidence="8">Peripheral subunit-binding (PSBD) domain-containing protein</fullName>
    </recommendedName>
</protein>
<dbReference type="Gene3D" id="4.10.320.10">
    <property type="entry name" value="E3-binding domain"/>
    <property type="match status" value="1"/>
</dbReference>
<feature type="compositionally biased region" description="Basic and acidic residues" evidence="4">
    <location>
        <begin position="159"/>
        <end position="176"/>
    </location>
</feature>
<reference evidence="7" key="2">
    <citation type="submission" date="2020-04" db="EMBL/GenBank/DDBJ databases">
        <authorList>
            <consortium name="NCBI Genome Project"/>
        </authorList>
    </citation>
    <scope>NUCLEOTIDE SEQUENCE</scope>
    <source>
        <strain evidence="7">CBS 304.34</strain>
    </source>
</reference>
<feature type="compositionally biased region" description="Polar residues" evidence="4">
    <location>
        <begin position="123"/>
        <end position="133"/>
    </location>
</feature>
<organism evidence="5">
    <name type="scientific">Mytilinidion resinicola</name>
    <dbReference type="NCBI Taxonomy" id="574789"/>
    <lineage>
        <taxon>Eukaryota</taxon>
        <taxon>Fungi</taxon>
        <taxon>Dikarya</taxon>
        <taxon>Ascomycota</taxon>
        <taxon>Pezizomycotina</taxon>
        <taxon>Dothideomycetes</taxon>
        <taxon>Pleosporomycetidae</taxon>
        <taxon>Mytilinidiales</taxon>
        <taxon>Mytilinidiaceae</taxon>
        <taxon>Mytilinidion</taxon>
    </lineage>
</organism>
<reference evidence="7" key="3">
    <citation type="submission" date="2025-04" db="UniProtKB">
        <authorList>
            <consortium name="RefSeq"/>
        </authorList>
    </citation>
    <scope>IDENTIFICATION</scope>
    <source>
        <strain evidence="7">CBS 304.34</strain>
    </source>
</reference>
<dbReference type="Proteomes" id="UP000504636">
    <property type="component" value="Unplaced"/>
</dbReference>
<dbReference type="GO" id="GO:0031405">
    <property type="term" value="F:lipoic acid binding"/>
    <property type="evidence" value="ECO:0007669"/>
    <property type="project" value="TreeGrafter"/>
</dbReference>
<keyword evidence="2" id="KW-0808">Transferase</keyword>
<feature type="region of interest" description="Disordered" evidence="4">
    <location>
        <begin position="102"/>
        <end position="136"/>
    </location>
</feature>
<feature type="region of interest" description="Disordered" evidence="4">
    <location>
        <begin position="155"/>
        <end position="197"/>
    </location>
</feature>
<dbReference type="PANTHER" id="PTHR43178">
    <property type="entry name" value="DIHYDROLIPOAMIDE ACETYLTRANSFERASE COMPONENT OF PYRUVATE DEHYDROGENASE COMPLEX"/>
    <property type="match status" value="1"/>
</dbReference>
<dbReference type="InterPro" id="IPR036625">
    <property type="entry name" value="E3-bd_dom_sf"/>
</dbReference>
<dbReference type="GO" id="GO:0016407">
    <property type="term" value="F:acetyltransferase activity"/>
    <property type="evidence" value="ECO:0007669"/>
    <property type="project" value="TreeGrafter"/>
</dbReference>
<dbReference type="EMBL" id="MU003709">
    <property type="protein sequence ID" value="KAF2805573.1"/>
    <property type="molecule type" value="Genomic_DNA"/>
</dbReference>
<dbReference type="AlphaFoldDB" id="A0A6A6YAP6"/>
<dbReference type="InterPro" id="IPR050743">
    <property type="entry name" value="2-oxoacid_DH_E2_comp"/>
</dbReference>
<dbReference type="OrthoDB" id="15567at2759"/>
<evidence type="ECO:0000256" key="4">
    <source>
        <dbReference type="SAM" id="MobiDB-lite"/>
    </source>
</evidence>
<evidence type="ECO:0000256" key="1">
    <source>
        <dbReference type="ARBA" id="ARBA00001938"/>
    </source>
</evidence>
<proteinExistence type="predicted"/>
<keyword evidence="6" id="KW-1185">Reference proteome</keyword>
<dbReference type="GeneID" id="54463217"/>
<accession>A0A6A6YAP6</accession>
<keyword evidence="3" id="KW-0012">Acyltransferase</keyword>